<accession>A0ABV8DC72</accession>
<dbReference type="GO" id="GO:0003677">
    <property type="term" value="F:DNA binding"/>
    <property type="evidence" value="ECO:0007669"/>
    <property type="project" value="UniProtKB-KW"/>
</dbReference>
<name>A0ABV8DC72_9BURK</name>
<dbReference type="Proteomes" id="UP001595693">
    <property type="component" value="Unassembled WGS sequence"/>
</dbReference>
<sequence>MQLSAFQDGFSAALFGHAEHAPWLSALESQPGFAVYRNTVLKGCIDALQASYPTVCQLVGEEWFRAAAAVYARTQPPADGLLMDYGAEFADFLAGFAPAAELPYLPAVARLDRCWTECHLAADATAVDRNWLAQQAPDTLPLVQLRPHPAARWAWCDEHPAYALWQSHREGLLPTEPLDWTGDGALLTRPHAPVTWRPLSRAGVAFLDACAQGQTLEAAATSALAAEPTADFAALMGTLLDAGALIPTDSHQFTPRPRSP</sequence>
<gene>
    <name evidence="2" type="ORF">ACFOW3_16000</name>
</gene>
<evidence type="ECO:0000259" key="1">
    <source>
        <dbReference type="Pfam" id="PF09836"/>
    </source>
</evidence>
<feature type="domain" description="Putative DNA-binding" evidence="1">
    <location>
        <begin position="6"/>
        <end position="93"/>
    </location>
</feature>
<protein>
    <submittedName>
        <fullName evidence="2">DNA-binding domain-containing protein</fullName>
    </submittedName>
</protein>
<evidence type="ECO:0000313" key="2">
    <source>
        <dbReference type="EMBL" id="MFC3936116.1"/>
    </source>
</evidence>
<comment type="caution">
    <text evidence="2">The sequence shown here is derived from an EMBL/GenBank/DDBJ whole genome shotgun (WGS) entry which is preliminary data.</text>
</comment>
<keyword evidence="3" id="KW-1185">Reference proteome</keyword>
<proteinExistence type="predicted"/>
<keyword evidence="2" id="KW-0238">DNA-binding</keyword>
<dbReference type="Pfam" id="PF09836">
    <property type="entry name" value="DUF2063"/>
    <property type="match status" value="1"/>
</dbReference>
<evidence type="ECO:0000313" key="3">
    <source>
        <dbReference type="Proteomes" id="UP001595693"/>
    </source>
</evidence>
<dbReference type="EMBL" id="JBHSAJ010000048">
    <property type="protein sequence ID" value="MFC3936116.1"/>
    <property type="molecule type" value="Genomic_DNA"/>
</dbReference>
<reference evidence="3" key="1">
    <citation type="journal article" date="2019" name="Int. J. Syst. Evol. Microbiol.">
        <title>The Global Catalogue of Microorganisms (GCM) 10K type strain sequencing project: providing services to taxonomists for standard genome sequencing and annotation.</title>
        <authorList>
            <consortium name="The Broad Institute Genomics Platform"/>
            <consortium name="The Broad Institute Genome Sequencing Center for Infectious Disease"/>
            <person name="Wu L."/>
            <person name="Ma J."/>
        </authorList>
    </citation>
    <scope>NUCLEOTIDE SEQUENCE [LARGE SCALE GENOMIC DNA]</scope>
    <source>
        <strain evidence="3">CCUG 2113</strain>
    </source>
</reference>
<dbReference type="InterPro" id="IPR044922">
    <property type="entry name" value="DUF2063_N_sf"/>
</dbReference>
<dbReference type="RefSeq" id="WP_055396431.1">
    <property type="nucleotide sequence ID" value="NZ_JAMXAX010000026.1"/>
</dbReference>
<organism evidence="2 3">
    <name type="scientific">Acidovorax facilis</name>
    <dbReference type="NCBI Taxonomy" id="12917"/>
    <lineage>
        <taxon>Bacteria</taxon>
        <taxon>Pseudomonadati</taxon>
        <taxon>Pseudomonadota</taxon>
        <taxon>Betaproteobacteria</taxon>
        <taxon>Burkholderiales</taxon>
        <taxon>Comamonadaceae</taxon>
        <taxon>Acidovorax</taxon>
    </lineage>
</organism>
<dbReference type="Gene3D" id="1.10.150.690">
    <property type="entry name" value="DUF2063"/>
    <property type="match status" value="1"/>
</dbReference>
<dbReference type="InterPro" id="IPR018640">
    <property type="entry name" value="DUF2063"/>
</dbReference>